<dbReference type="InterPro" id="IPR002464">
    <property type="entry name" value="DNA/RNA_helicase_DEAH_CS"/>
</dbReference>
<dbReference type="OrthoDB" id="10253254at2759"/>
<dbReference type="Pfam" id="PF00271">
    <property type="entry name" value="Helicase_C"/>
    <property type="match status" value="1"/>
</dbReference>
<dbReference type="SMART" id="SM00490">
    <property type="entry name" value="HELICc"/>
    <property type="match status" value="1"/>
</dbReference>
<reference evidence="14 15" key="1">
    <citation type="submission" date="2020-07" db="EMBL/GenBank/DDBJ databases">
        <title>The yeast mating-type switching endonuclease HO is a domesticated member of an unorthodox homing genetic element family.</title>
        <authorList>
            <person name="Coughlan A.Y."/>
            <person name="Lombardi L."/>
            <person name="Braun-Galleani S."/>
            <person name="Martos A.R."/>
            <person name="Galeote V."/>
            <person name="Bigey F."/>
            <person name="Dequin S."/>
            <person name="Byrne K.P."/>
            <person name="Wolfe K.H."/>
        </authorList>
    </citation>
    <scope>NUCLEOTIDE SEQUENCE [LARGE SCALE GENOMIC DNA]</scope>
    <source>
        <strain evidence="14 15">NRRL Y-6702</strain>
    </source>
</reference>
<dbReference type="PROSITE" id="PS00690">
    <property type="entry name" value="DEAH_ATP_HELICASE"/>
    <property type="match status" value="1"/>
</dbReference>
<dbReference type="GO" id="GO:0005634">
    <property type="term" value="C:nucleus"/>
    <property type="evidence" value="ECO:0007669"/>
    <property type="project" value="UniProtKB-SubCell"/>
</dbReference>
<evidence type="ECO:0000259" key="13">
    <source>
        <dbReference type="PROSITE" id="PS51194"/>
    </source>
</evidence>
<dbReference type="Gene3D" id="3.40.50.300">
    <property type="entry name" value="P-loop containing nucleotide triphosphate hydrolases"/>
    <property type="match status" value="2"/>
</dbReference>
<feature type="domain" description="Helicase C-terminal" evidence="13">
    <location>
        <begin position="591"/>
        <end position="786"/>
    </location>
</feature>
<gene>
    <name evidence="14" type="ORF">HG535_0F05820</name>
</gene>
<keyword evidence="15" id="KW-1185">Reference proteome</keyword>
<evidence type="ECO:0000256" key="11">
    <source>
        <dbReference type="SAM" id="MobiDB-lite"/>
    </source>
</evidence>
<evidence type="ECO:0000256" key="3">
    <source>
        <dbReference type="ARBA" id="ARBA00022664"/>
    </source>
</evidence>
<dbReference type="Pfam" id="PF21010">
    <property type="entry name" value="HA2_C"/>
    <property type="match status" value="1"/>
</dbReference>
<dbReference type="PROSITE" id="PS51192">
    <property type="entry name" value="HELICASE_ATP_BIND_1"/>
    <property type="match status" value="1"/>
</dbReference>
<feature type="compositionally biased region" description="Basic residues" evidence="11">
    <location>
        <begin position="1101"/>
        <end position="1119"/>
    </location>
</feature>
<organism evidence="14 15">
    <name type="scientific">Zygotorulaspora mrakii</name>
    <name type="common">Zygosaccharomyces mrakii</name>
    <dbReference type="NCBI Taxonomy" id="42260"/>
    <lineage>
        <taxon>Eukaryota</taxon>
        <taxon>Fungi</taxon>
        <taxon>Dikarya</taxon>
        <taxon>Ascomycota</taxon>
        <taxon>Saccharomycotina</taxon>
        <taxon>Saccharomycetes</taxon>
        <taxon>Saccharomycetales</taxon>
        <taxon>Saccharomycetaceae</taxon>
        <taxon>Zygotorulaspora</taxon>
    </lineage>
</organism>
<dbReference type="InterPro" id="IPR003593">
    <property type="entry name" value="AAA+_ATPase"/>
</dbReference>
<dbReference type="AlphaFoldDB" id="A0A7H9B6A5"/>
<dbReference type="FunFam" id="1.20.120.1080:FF:000018">
    <property type="entry name" value="Pre-mRNA-splicing factor ATP-dependent RNA helicase prp16"/>
    <property type="match status" value="1"/>
</dbReference>
<dbReference type="FunFam" id="3.40.50.300:FF:000615">
    <property type="entry name" value="pre-mRNA-splicing factor ATP-dependent RNA helicase DEAH7"/>
    <property type="match status" value="1"/>
</dbReference>
<evidence type="ECO:0000256" key="7">
    <source>
        <dbReference type="ARBA" id="ARBA00022840"/>
    </source>
</evidence>
<dbReference type="KEGG" id="zmk:HG535_0F05820"/>
<accession>A0A7H9B6A5</accession>
<dbReference type="SUPFAM" id="SSF52540">
    <property type="entry name" value="P-loop containing nucleoside triphosphate hydrolases"/>
    <property type="match status" value="1"/>
</dbReference>
<evidence type="ECO:0000313" key="14">
    <source>
        <dbReference type="EMBL" id="QLG74070.1"/>
    </source>
</evidence>
<keyword evidence="3" id="KW-0507">mRNA processing</keyword>
<dbReference type="PANTHER" id="PTHR18934">
    <property type="entry name" value="ATP-DEPENDENT RNA HELICASE"/>
    <property type="match status" value="1"/>
</dbReference>
<dbReference type="GO" id="GO:0016787">
    <property type="term" value="F:hydrolase activity"/>
    <property type="evidence" value="ECO:0007669"/>
    <property type="project" value="UniProtKB-KW"/>
</dbReference>
<dbReference type="EMBL" id="CP058609">
    <property type="protein sequence ID" value="QLG74070.1"/>
    <property type="molecule type" value="Genomic_DNA"/>
</dbReference>
<dbReference type="GO" id="GO:0022613">
    <property type="term" value="P:ribonucleoprotein complex biogenesis"/>
    <property type="evidence" value="ECO:0007669"/>
    <property type="project" value="UniProtKB-ARBA"/>
</dbReference>
<evidence type="ECO:0000256" key="4">
    <source>
        <dbReference type="ARBA" id="ARBA00022741"/>
    </source>
</evidence>
<keyword evidence="8" id="KW-0539">Nucleus</keyword>
<name>A0A7H9B6A5_ZYGMR</name>
<sequence length="1119" mass="126345">MVEDAGDILRWIQEHFAEAVTEQLVATLRRLYKNNKDNLPGFIEGCNAFGKLRGQDDFIRRLFERLAGAEKGSLSEEHVVKSEPARKKRLGEMSSRVPLNYDSDDNDDDTVDNYPKETPVNVKSKFRMKEVKNDGEMPRMKFKKIKKEVANKLKEYSSTDGRLSISNGKPSNRSNSPSIVHAQVPELQSFYMSISQEPENNDDGTVANSSESDVPEEEQLSEDRGWYNCDDDYGNPVLDDSVKTKELDFTPANQTYMRNKEKATDANDSYTEIQVYALPMSRRKELIPRFLQQYIETRGISNATLIGSFLQSSRDGFTSPFKNPDGVFAINARKGSKLVAIRRLARDQSKSSRQTAEVAGTAVGNVLGIKEDKTENPIAVEIDAKSDKIELTRADIELSRRKLPSYAAKSALLQLIRDNQIMVIIGETGSGKTTQLAQYIYEAGICAGGQLIGCTQPRRVAAISVAKRVALEMDAELGQEVGYAIRFEDETSEKTKIKFMTDGILLREALLDETLEKYGCIVIDEAHERSLNTDIVLGMLKRLLSRRRDLKVIITSATMNAAKFSKFFGSAPLFTIPGRTYPKKLIYSKSPVEDYVEAAVMQTVSIHVSTEIDSGDILIFMTGQEDIEATFDAIKERLAEVYSRNSSISTFNDIDNVEIFTIYSALPGDIQNRIFESLPSGKRKIVIATNIAETSLTIDGIRYVIDPGYAKMKIYNSRIGLDSLTVCPIARANADQRSGRASRTSPGTTYRLYPESTVEEDMFAQTIPEIQRTNLSNTVLLLKTLGIDDIMEFPFIDAPPLQTFLSSLYELFFIGALDASGKLTSLGVAMSRFPLQPSLSKILLIASQNGCSEEMLTIVSMLSVPQVFYRPKERMRESDLSRRRFFVAESDHLTLLNVYSQWKCNKYSHRWCNKYFLHYKSLQRAREIREQLKKIMAKNRIKLVSAGPDWSIIRKCICSGFAQQCAKRSGLSKYVHLKTGMDIQLHPTSALYGMGDLPSYIIYHELLMTKTEYACCVTAVDPFWLMEYGALLYDIKRVAYVNDSQRITQVDVQSGNLPQKEDELEHRLKRCIAEKTRLIQTLKLQQDSKDIIPKSEISTSNKKKQRHTAHIGLKRKRPF</sequence>
<protein>
    <recommendedName>
        <fullName evidence="2">RNA helicase</fullName>
        <ecNumber evidence="2">3.6.4.13</ecNumber>
    </recommendedName>
</protein>
<comment type="similarity">
    <text evidence="9">Belongs to the DEAD box helicase family. DEAH subfamily. PRP16 sub-subfamily.</text>
</comment>
<dbReference type="EC" id="3.6.4.13" evidence="2"/>
<dbReference type="SMART" id="SM00847">
    <property type="entry name" value="HA2"/>
    <property type="match status" value="1"/>
</dbReference>
<feature type="compositionally biased region" description="Acidic residues" evidence="11">
    <location>
        <begin position="102"/>
        <end position="111"/>
    </location>
</feature>
<dbReference type="SMART" id="SM00487">
    <property type="entry name" value="DEXDc"/>
    <property type="match status" value="1"/>
</dbReference>
<dbReference type="SMART" id="SM00382">
    <property type="entry name" value="AAA"/>
    <property type="match status" value="1"/>
</dbReference>
<feature type="domain" description="Helicase ATP-binding" evidence="12">
    <location>
        <begin position="413"/>
        <end position="577"/>
    </location>
</feature>
<dbReference type="Pfam" id="PF07717">
    <property type="entry name" value="OB_NTP_bind"/>
    <property type="match status" value="1"/>
</dbReference>
<dbReference type="PANTHER" id="PTHR18934:SF91">
    <property type="entry name" value="PRE-MRNA-SPLICING FACTOR ATP-DEPENDENT RNA HELICASE PRP16"/>
    <property type="match status" value="1"/>
</dbReference>
<evidence type="ECO:0000256" key="9">
    <source>
        <dbReference type="ARBA" id="ARBA00038040"/>
    </source>
</evidence>
<dbReference type="GO" id="GO:0000398">
    <property type="term" value="P:mRNA splicing, via spliceosome"/>
    <property type="evidence" value="ECO:0007669"/>
    <property type="project" value="UniProtKB-ARBA"/>
</dbReference>
<dbReference type="GeneID" id="59237828"/>
<dbReference type="InterPro" id="IPR027417">
    <property type="entry name" value="P-loop_NTPase"/>
</dbReference>
<dbReference type="Proteomes" id="UP000509704">
    <property type="component" value="Chromosome 6"/>
</dbReference>
<dbReference type="InterPro" id="IPR001650">
    <property type="entry name" value="Helicase_C-like"/>
</dbReference>
<keyword evidence="4" id="KW-0547">Nucleotide-binding</keyword>
<dbReference type="InterPro" id="IPR048333">
    <property type="entry name" value="HA2_WH"/>
</dbReference>
<evidence type="ECO:0000256" key="2">
    <source>
        <dbReference type="ARBA" id="ARBA00012552"/>
    </source>
</evidence>
<comment type="catalytic activity">
    <reaction evidence="10">
        <text>ATP + H2O = ADP + phosphate + H(+)</text>
        <dbReference type="Rhea" id="RHEA:13065"/>
        <dbReference type="ChEBI" id="CHEBI:15377"/>
        <dbReference type="ChEBI" id="CHEBI:15378"/>
        <dbReference type="ChEBI" id="CHEBI:30616"/>
        <dbReference type="ChEBI" id="CHEBI:43474"/>
        <dbReference type="ChEBI" id="CHEBI:456216"/>
        <dbReference type="EC" id="3.6.4.13"/>
    </reaction>
</comment>
<evidence type="ECO:0000256" key="6">
    <source>
        <dbReference type="ARBA" id="ARBA00022806"/>
    </source>
</evidence>
<evidence type="ECO:0000256" key="8">
    <source>
        <dbReference type="ARBA" id="ARBA00023242"/>
    </source>
</evidence>
<dbReference type="InterPro" id="IPR014001">
    <property type="entry name" value="Helicase_ATP-bd"/>
</dbReference>
<keyword evidence="5" id="KW-0378">Hydrolase</keyword>
<dbReference type="Pfam" id="PF00270">
    <property type="entry name" value="DEAD"/>
    <property type="match status" value="1"/>
</dbReference>
<feature type="compositionally biased region" description="Polar residues" evidence="11">
    <location>
        <begin position="158"/>
        <end position="178"/>
    </location>
</feature>
<evidence type="ECO:0000256" key="10">
    <source>
        <dbReference type="ARBA" id="ARBA00047984"/>
    </source>
</evidence>
<dbReference type="GO" id="GO:1990904">
    <property type="term" value="C:ribonucleoprotein complex"/>
    <property type="evidence" value="ECO:0007669"/>
    <property type="project" value="UniProtKB-ARBA"/>
</dbReference>
<feature type="region of interest" description="Disordered" evidence="11">
    <location>
        <begin position="1096"/>
        <end position="1119"/>
    </location>
</feature>
<dbReference type="RefSeq" id="XP_037145795.1">
    <property type="nucleotide sequence ID" value="XM_037289900.1"/>
</dbReference>
<dbReference type="InterPro" id="IPR007502">
    <property type="entry name" value="Helicase-assoc_dom"/>
</dbReference>
<dbReference type="PROSITE" id="PS51194">
    <property type="entry name" value="HELICASE_CTER"/>
    <property type="match status" value="1"/>
</dbReference>
<feature type="region of interest" description="Disordered" evidence="11">
    <location>
        <begin position="196"/>
        <end position="226"/>
    </location>
</feature>
<comment type="subcellular location">
    <subcellularLocation>
        <location evidence="1">Nucleus</location>
    </subcellularLocation>
</comment>
<keyword evidence="7" id="KW-0067">ATP-binding</keyword>
<dbReference type="GO" id="GO:0005524">
    <property type="term" value="F:ATP binding"/>
    <property type="evidence" value="ECO:0007669"/>
    <property type="project" value="UniProtKB-KW"/>
</dbReference>
<dbReference type="InterPro" id="IPR011545">
    <property type="entry name" value="DEAD/DEAH_box_helicase_dom"/>
</dbReference>
<evidence type="ECO:0000256" key="1">
    <source>
        <dbReference type="ARBA" id="ARBA00004123"/>
    </source>
</evidence>
<dbReference type="InterPro" id="IPR011709">
    <property type="entry name" value="DEAD-box_helicase_OB_fold"/>
</dbReference>
<evidence type="ECO:0000313" key="15">
    <source>
        <dbReference type="Proteomes" id="UP000509704"/>
    </source>
</evidence>
<feature type="region of interest" description="Disordered" evidence="11">
    <location>
        <begin position="77"/>
        <end position="117"/>
    </location>
</feature>
<dbReference type="Pfam" id="PF04408">
    <property type="entry name" value="WHD_HA2"/>
    <property type="match status" value="1"/>
</dbReference>
<dbReference type="Gene3D" id="1.20.120.1080">
    <property type="match status" value="1"/>
</dbReference>
<evidence type="ECO:0000259" key="12">
    <source>
        <dbReference type="PROSITE" id="PS51192"/>
    </source>
</evidence>
<dbReference type="GO" id="GO:0034458">
    <property type="term" value="F:3'-5' RNA helicase activity"/>
    <property type="evidence" value="ECO:0007669"/>
    <property type="project" value="TreeGrafter"/>
</dbReference>
<proteinExistence type="inferred from homology"/>
<dbReference type="GO" id="GO:0003723">
    <property type="term" value="F:RNA binding"/>
    <property type="evidence" value="ECO:0007669"/>
    <property type="project" value="TreeGrafter"/>
</dbReference>
<evidence type="ECO:0000256" key="5">
    <source>
        <dbReference type="ARBA" id="ARBA00022801"/>
    </source>
</evidence>
<dbReference type="CDD" id="cd18791">
    <property type="entry name" value="SF2_C_RHA"/>
    <property type="match status" value="1"/>
</dbReference>
<keyword evidence="6" id="KW-0347">Helicase</keyword>
<feature type="region of interest" description="Disordered" evidence="11">
    <location>
        <begin position="157"/>
        <end position="178"/>
    </location>
</feature>